<reference evidence="4 5" key="1">
    <citation type="submission" date="2025-05" db="UniProtKB">
        <authorList>
            <consortium name="RefSeq"/>
        </authorList>
    </citation>
    <scope>IDENTIFICATION</scope>
</reference>
<dbReference type="Gene3D" id="3.30.70.330">
    <property type="match status" value="1"/>
</dbReference>
<dbReference type="InterPro" id="IPR024326">
    <property type="entry name" value="RRP7_C"/>
</dbReference>
<dbReference type="Proteomes" id="UP001652628">
    <property type="component" value="Unplaced"/>
</dbReference>
<dbReference type="CDD" id="cd12951">
    <property type="entry name" value="RRP7_Rrp7A"/>
    <property type="match status" value="1"/>
</dbReference>
<dbReference type="CDD" id="cd12294">
    <property type="entry name" value="RRM_Rrp7A"/>
    <property type="match status" value="1"/>
</dbReference>
<accession>A0ABM4U063</accession>
<dbReference type="RefSeq" id="XP_070855586.1">
    <property type="nucleotide sequence ID" value="XM_070999485.1"/>
</dbReference>
<dbReference type="InterPro" id="IPR012677">
    <property type="entry name" value="Nucleotide-bd_a/b_plait_sf"/>
</dbReference>
<dbReference type="InterPro" id="IPR040446">
    <property type="entry name" value="RRP7"/>
</dbReference>
<sequence>MQNGKTGGLLVPLRTKPNSKSCHSVFMREHFIHLMDPNKPKGRTLFLLNVPPYVAEDSLNTVFSRAGSIQAVEFAVRTGKEETTKWYESTGETFSYARPFFIFKVAYIVFEKASSINKALALGSIDLFNTSGECIVKTGMELWHEEYDKNYLLEAYKAKVQIRKYMAGYDKRERAATEAAKSGESDADGWVTVGNEGRNAGFKQKASLIGRLEQKVPTENKSKELKNFYTFQIRESKMQNIMEIRKKFEEDKRKIELLKQSRRFKPF</sequence>
<dbReference type="InterPro" id="IPR035979">
    <property type="entry name" value="RBD_domain_sf"/>
</dbReference>
<protein>
    <submittedName>
        <fullName evidence="4 5">Ribosomal RNA-processing protein 7 homolog A-like isoform X1</fullName>
    </submittedName>
</protein>
<evidence type="ECO:0000256" key="1">
    <source>
        <dbReference type="ARBA" id="ARBA00006110"/>
    </source>
</evidence>
<gene>
    <name evidence="5" type="primary">LOC139355157</name>
    <name evidence="4" type="synonym">LOC139355154</name>
</gene>
<dbReference type="Gene3D" id="6.10.250.1770">
    <property type="match status" value="1"/>
</dbReference>
<organism evidence="3 5">
    <name type="scientific">Drosophila suzukii</name>
    <name type="common">Spotted-wing drosophila fruit fly</name>
    <dbReference type="NCBI Taxonomy" id="28584"/>
    <lineage>
        <taxon>Eukaryota</taxon>
        <taxon>Metazoa</taxon>
        <taxon>Ecdysozoa</taxon>
        <taxon>Arthropoda</taxon>
        <taxon>Hexapoda</taxon>
        <taxon>Insecta</taxon>
        <taxon>Pterygota</taxon>
        <taxon>Neoptera</taxon>
        <taxon>Endopterygota</taxon>
        <taxon>Diptera</taxon>
        <taxon>Brachycera</taxon>
        <taxon>Muscomorpha</taxon>
        <taxon>Ephydroidea</taxon>
        <taxon>Drosophilidae</taxon>
        <taxon>Drosophila</taxon>
        <taxon>Sophophora</taxon>
    </lineage>
</organism>
<dbReference type="RefSeq" id="XP_070855590.1">
    <property type="nucleotide sequence ID" value="XM_070999489.1"/>
</dbReference>
<evidence type="ECO:0000259" key="2">
    <source>
        <dbReference type="Pfam" id="PF12923"/>
    </source>
</evidence>
<dbReference type="PANTHER" id="PTHR13191:SF0">
    <property type="entry name" value="RIBOSOMAL RNA-PROCESSING PROTEIN 7 HOMOLOG A-RELATED"/>
    <property type="match status" value="1"/>
</dbReference>
<name>A0ABM4U063_DROSZ</name>
<feature type="domain" description="Ribosomal RNA-processing protein 7 C-terminal" evidence="2">
    <location>
        <begin position="157"/>
        <end position="267"/>
    </location>
</feature>
<keyword evidence="3" id="KW-1185">Reference proteome</keyword>
<evidence type="ECO:0000313" key="4">
    <source>
        <dbReference type="RefSeq" id="XP_070855586.1"/>
    </source>
</evidence>
<dbReference type="InterPro" id="IPR034890">
    <property type="entry name" value="Rrp7A_RRM"/>
</dbReference>
<comment type="similarity">
    <text evidence="1">Belongs to the RRP7 family.</text>
</comment>
<evidence type="ECO:0000313" key="3">
    <source>
        <dbReference type="Proteomes" id="UP001652628"/>
    </source>
</evidence>
<proteinExistence type="inferred from homology"/>
<dbReference type="PANTHER" id="PTHR13191">
    <property type="entry name" value="RIBOSOMAL RNA PROCESSING PROTEIN 7-RELATED"/>
    <property type="match status" value="1"/>
</dbReference>
<dbReference type="Pfam" id="PF12923">
    <property type="entry name" value="RRP7"/>
    <property type="match status" value="1"/>
</dbReference>
<evidence type="ECO:0000313" key="5">
    <source>
        <dbReference type="RefSeq" id="XP_070855590.1"/>
    </source>
</evidence>
<dbReference type="SUPFAM" id="SSF54928">
    <property type="entry name" value="RNA-binding domain, RBD"/>
    <property type="match status" value="1"/>
</dbReference>
<dbReference type="GeneID" id="139355157"/>